<dbReference type="Gene3D" id="3.30.572.10">
    <property type="entry name" value="Thymidylate synthase/dCMP hydroxymethylase domain"/>
    <property type="match status" value="1"/>
</dbReference>
<dbReference type="PROSITE" id="PS00091">
    <property type="entry name" value="THYMIDYLATE_SYNTHASE"/>
    <property type="match status" value="1"/>
</dbReference>
<comment type="similarity">
    <text evidence="6">Belongs to the thymidylate synthase family. Bacterial-type ThyA subfamily.</text>
</comment>
<feature type="binding site" description="in other chain" evidence="6">
    <location>
        <position position="177"/>
    </location>
    <ligand>
        <name>dUMP</name>
        <dbReference type="ChEBI" id="CHEBI:246422"/>
        <note>ligand shared between dimeric partners</note>
    </ligand>
</feature>
<sequence length="264" mass="30890">MKKYLTLLKTIINKGTIKKNRTNIDSKSIFGYRMKFNLNDGFPLLTTKKCSIKSIVYELLWFLRGDTNTKYLKENNVSIWNNWENIDGDLGPIYGKQWRKWKTYDGKHIDQINEVIHLIMTNPNSRRMIVSAWNVAEIKNMSLPPCHLLFQFYVDGQFLSCQLYQRSCDVFLGLPFNLASYSLLIHMIAQQCNLKVGNFLWIGGDVHLYVNHIGLAKIQLSRKPKHLPIIVFNRKPDSIFDYKFNDIKIINYYPHPVIKAEIAI</sequence>
<evidence type="ECO:0000256" key="3">
    <source>
        <dbReference type="ARBA" id="ARBA00022603"/>
    </source>
</evidence>
<organism evidence="9">
    <name type="scientific">Buchnera aphidicola</name>
    <name type="common">Anoecia corni</name>
    <dbReference type="NCBI Taxonomy" id="2994477"/>
    <lineage>
        <taxon>Bacteria</taxon>
        <taxon>Pseudomonadati</taxon>
        <taxon>Pseudomonadota</taxon>
        <taxon>Gammaproteobacteria</taxon>
        <taxon>Enterobacterales</taxon>
        <taxon>Erwiniaceae</taxon>
        <taxon>Buchnera</taxon>
    </lineage>
</organism>
<comment type="subcellular location">
    <subcellularLocation>
        <location evidence="6">Cytoplasm</location>
    </subcellularLocation>
</comment>
<feature type="binding site" evidence="6">
    <location>
        <position position="263"/>
    </location>
    <ligand>
        <name>(6R)-5,10-methylene-5,6,7,8-tetrahydrofolate</name>
        <dbReference type="ChEBI" id="CHEBI:15636"/>
    </ligand>
</feature>
<evidence type="ECO:0000256" key="6">
    <source>
        <dbReference type="HAMAP-Rule" id="MF_00008"/>
    </source>
</evidence>
<feature type="active site" description="Nucleophile" evidence="6">
    <location>
        <position position="146"/>
    </location>
</feature>
<dbReference type="InterPro" id="IPR045097">
    <property type="entry name" value="Thymidate_synth/dCMP_Mease"/>
</dbReference>
<name>A0AAT9IIG2_9GAMM</name>
<dbReference type="FunFam" id="3.30.572.10:FF:000013">
    <property type="entry name" value="Thymidylate synthase"/>
    <property type="match status" value="1"/>
</dbReference>
<dbReference type="EC" id="2.1.1.45" evidence="1 6"/>
<evidence type="ECO:0000313" key="9">
    <source>
        <dbReference type="EMBL" id="CAL4043552.1"/>
    </source>
</evidence>
<accession>A0AAT9IIG2</accession>
<dbReference type="SUPFAM" id="SSF55831">
    <property type="entry name" value="Thymidylate synthase/dCMP hydroxymethylase"/>
    <property type="match status" value="1"/>
</dbReference>
<dbReference type="HAMAP" id="MF_00008">
    <property type="entry name" value="Thymidy_synth_bact"/>
    <property type="match status" value="1"/>
</dbReference>
<protein>
    <recommendedName>
        <fullName evidence="1 6">Thymidylate synthase</fullName>
        <shortName evidence="6">TS</shortName>
        <shortName evidence="6">TSase</shortName>
        <ecNumber evidence="1 6">2.1.1.45</ecNumber>
    </recommendedName>
</protein>
<evidence type="ECO:0000256" key="1">
    <source>
        <dbReference type="ARBA" id="ARBA00011947"/>
    </source>
</evidence>
<dbReference type="PANTHER" id="PTHR11548:SF9">
    <property type="entry name" value="THYMIDYLATE SYNTHASE"/>
    <property type="match status" value="1"/>
</dbReference>
<dbReference type="NCBIfam" id="NF002497">
    <property type="entry name" value="PRK01827.1-3"/>
    <property type="match status" value="1"/>
</dbReference>
<keyword evidence="5 6" id="KW-0545">Nucleotide biosynthesis</keyword>
<evidence type="ECO:0000256" key="2">
    <source>
        <dbReference type="ARBA" id="ARBA00022490"/>
    </source>
</evidence>
<feature type="binding site" evidence="6">
    <location>
        <position position="169"/>
    </location>
    <ligand>
        <name>(6R)-5,10-methylene-5,6,7,8-tetrahydrofolate</name>
        <dbReference type="ChEBI" id="CHEBI:15636"/>
    </ligand>
</feature>
<dbReference type="InterPro" id="IPR023451">
    <property type="entry name" value="Thymidate_synth/dCMP_Mease_dom"/>
</dbReference>
<dbReference type="EMBL" id="OZ060371">
    <property type="protein sequence ID" value="CAL4043552.1"/>
    <property type="molecule type" value="Genomic_DNA"/>
</dbReference>
<dbReference type="PRINTS" id="PR00108">
    <property type="entry name" value="THYMDSNTHASE"/>
</dbReference>
<feature type="binding site" description="in other chain" evidence="6">
    <location>
        <position position="21"/>
    </location>
    <ligand>
        <name>dUMP</name>
        <dbReference type="ChEBI" id="CHEBI:246422"/>
        <note>ligand shared between dimeric partners</note>
    </ligand>
</feature>
<keyword evidence="3 6" id="KW-0489">Methyltransferase</keyword>
<feature type="binding site" description="in other chain" evidence="6">
    <location>
        <begin position="207"/>
        <end position="209"/>
    </location>
    <ligand>
        <name>dUMP</name>
        <dbReference type="ChEBI" id="CHEBI:246422"/>
        <note>ligand shared between dimeric partners</note>
    </ligand>
</feature>
<dbReference type="AlphaFoldDB" id="A0AAT9IIG2"/>
<feature type="domain" description="Thymidylate synthase/dCMP hydroxymethylase" evidence="8">
    <location>
        <begin position="2"/>
        <end position="264"/>
    </location>
</feature>
<dbReference type="GO" id="GO:0006235">
    <property type="term" value="P:dTTP biosynthetic process"/>
    <property type="evidence" value="ECO:0007669"/>
    <property type="project" value="UniProtKB-UniRule"/>
</dbReference>
<keyword evidence="4 6" id="KW-0808">Transferase</keyword>
<evidence type="ECO:0000256" key="7">
    <source>
        <dbReference type="PROSITE-ProRule" id="PRU10016"/>
    </source>
</evidence>
<dbReference type="InterPro" id="IPR036926">
    <property type="entry name" value="Thymidate_synth/dCMP_Mease_sf"/>
</dbReference>
<dbReference type="CDD" id="cd00351">
    <property type="entry name" value="TS_Pyrimidine_HMase"/>
    <property type="match status" value="1"/>
</dbReference>
<dbReference type="GO" id="GO:0032259">
    <property type="term" value="P:methylation"/>
    <property type="evidence" value="ECO:0007669"/>
    <property type="project" value="UniProtKB-KW"/>
</dbReference>
<evidence type="ECO:0000259" key="8">
    <source>
        <dbReference type="Pfam" id="PF00303"/>
    </source>
</evidence>
<feature type="binding site" description="in other chain" evidence="6">
    <location>
        <begin position="166"/>
        <end position="169"/>
    </location>
    <ligand>
        <name>dUMP</name>
        <dbReference type="ChEBI" id="CHEBI:246422"/>
        <note>ligand shared between dimeric partners</note>
    </ligand>
</feature>
<comment type="caution">
    <text evidence="6">Lacks conserved residue(s) required for the propagation of feature annotation.</text>
</comment>
<dbReference type="Pfam" id="PF00303">
    <property type="entry name" value="Thymidylat_synt"/>
    <property type="match status" value="1"/>
</dbReference>
<comment type="pathway">
    <text evidence="6">Pyrimidine metabolism; dTTP biosynthesis.</text>
</comment>
<evidence type="ECO:0000256" key="4">
    <source>
        <dbReference type="ARBA" id="ARBA00022679"/>
    </source>
</evidence>
<dbReference type="GO" id="GO:0004799">
    <property type="term" value="F:thymidylate synthase activity"/>
    <property type="evidence" value="ECO:0007669"/>
    <property type="project" value="UniProtKB-UniRule"/>
</dbReference>
<dbReference type="RefSeq" id="WP_367680874.1">
    <property type="nucleotide sequence ID" value="NZ_OZ060371.1"/>
</dbReference>
<dbReference type="NCBIfam" id="NF002499">
    <property type="entry name" value="PRK01827.1-5"/>
    <property type="match status" value="1"/>
</dbReference>
<dbReference type="PANTHER" id="PTHR11548">
    <property type="entry name" value="THYMIDYLATE SYNTHASE 1"/>
    <property type="match status" value="1"/>
</dbReference>
<dbReference type="GO" id="GO:0006231">
    <property type="term" value="P:dTMP biosynthetic process"/>
    <property type="evidence" value="ECO:0007669"/>
    <property type="project" value="UniProtKB-UniRule"/>
</dbReference>
<dbReference type="InterPro" id="IPR020940">
    <property type="entry name" value="Thymidylate_synthase_AS"/>
</dbReference>
<dbReference type="NCBIfam" id="TIGR03284">
    <property type="entry name" value="thym_sym"/>
    <property type="match status" value="2"/>
</dbReference>
<feature type="binding site" evidence="6">
    <location>
        <begin position="126"/>
        <end position="127"/>
    </location>
    <ligand>
        <name>dUMP</name>
        <dbReference type="ChEBI" id="CHEBI:246422"/>
        <note>ligand shared between dimeric partners</note>
    </ligand>
</feature>
<dbReference type="InterPro" id="IPR000398">
    <property type="entry name" value="Thymidylate_synthase"/>
</dbReference>
<feature type="active site" evidence="7">
    <location>
        <position position="146"/>
    </location>
</feature>
<comment type="catalytic activity">
    <reaction evidence="6">
        <text>dUMP + (6R)-5,10-methylene-5,6,7,8-tetrahydrofolate = 7,8-dihydrofolate + dTMP</text>
        <dbReference type="Rhea" id="RHEA:12104"/>
        <dbReference type="ChEBI" id="CHEBI:15636"/>
        <dbReference type="ChEBI" id="CHEBI:57451"/>
        <dbReference type="ChEBI" id="CHEBI:63528"/>
        <dbReference type="ChEBI" id="CHEBI:246422"/>
        <dbReference type="EC" id="2.1.1.45"/>
    </reaction>
</comment>
<gene>
    <name evidence="6 9" type="primary">thyA</name>
    <name evidence="9" type="ORF">BUANCORI2928_339</name>
</gene>
<dbReference type="GO" id="GO:0005829">
    <property type="term" value="C:cytosol"/>
    <property type="evidence" value="ECO:0007669"/>
    <property type="project" value="TreeGrafter"/>
</dbReference>
<reference evidence="9" key="1">
    <citation type="submission" date="2024-06" db="EMBL/GenBank/DDBJ databases">
        <authorList>
            <person name="Manzano-Marin A."/>
            <person name="Manzano-Marin A."/>
            <person name="Alejandro Manzano Marin A."/>
        </authorList>
    </citation>
    <scope>NUCLEOTIDE SEQUENCE</scope>
    <source>
        <strain evidence="9">Ancorni-2928</strain>
    </source>
</reference>
<keyword evidence="2 6" id="KW-0963">Cytoplasm</keyword>
<evidence type="ECO:0000256" key="5">
    <source>
        <dbReference type="ARBA" id="ARBA00022727"/>
    </source>
</evidence>
<proteinExistence type="inferred from homology"/>
<comment type="function">
    <text evidence="6">Catalyzes the reductive methylation of 2'-deoxyuridine-5'-monophosphate (dUMP) to 2'-deoxythymidine-5'-monophosphate (dTMP) while utilizing 5,10-methylenetetrahydrofolate (mTHF) as the methyl donor and reductant in the reaction, yielding dihydrofolate (DHF) as a by-product. This enzymatic reaction provides an intracellular de novo source of dTMP, an essential precursor for DNA biosynthesis.</text>
</comment>
<comment type="subunit">
    <text evidence="6">Homodimer.</text>
</comment>